<reference evidence="1 2" key="1">
    <citation type="submission" date="2015-09" db="EMBL/GenBank/DDBJ databases">
        <title>Sorangium comparison.</title>
        <authorList>
            <person name="Zaburannyi N."/>
            <person name="Bunk B."/>
            <person name="Overmann J."/>
            <person name="Mueller R."/>
        </authorList>
    </citation>
    <scope>NUCLEOTIDE SEQUENCE [LARGE SCALE GENOMIC DNA]</scope>
    <source>
        <strain evidence="1 2">So ce26</strain>
    </source>
</reference>
<dbReference type="AlphaFoldDB" id="A0A2L0EMV4"/>
<proteinExistence type="predicted"/>
<dbReference type="RefSeq" id="WP_104978389.1">
    <property type="nucleotide sequence ID" value="NZ_CP012673.1"/>
</dbReference>
<organism evidence="1 2">
    <name type="scientific">Sorangium cellulosum</name>
    <name type="common">Polyangium cellulosum</name>
    <dbReference type="NCBI Taxonomy" id="56"/>
    <lineage>
        <taxon>Bacteria</taxon>
        <taxon>Pseudomonadati</taxon>
        <taxon>Myxococcota</taxon>
        <taxon>Polyangia</taxon>
        <taxon>Polyangiales</taxon>
        <taxon>Polyangiaceae</taxon>
        <taxon>Sorangium</taxon>
    </lineage>
</organism>
<protein>
    <submittedName>
        <fullName evidence="1">Uncharacterized protein</fullName>
    </submittedName>
</protein>
<name>A0A2L0EMV4_SORCE</name>
<sequence>MTTRSTEQQHVCVAPLSPEARAWEIEQLKRFGLKDEDWTSEGKCPFCAGQRLSVEIDPKDRVPFLPPARTRRR</sequence>
<dbReference type="OrthoDB" id="5522167at2"/>
<gene>
    <name evidence="1" type="ORF">SOCE26_020110</name>
</gene>
<dbReference type="Proteomes" id="UP000238348">
    <property type="component" value="Chromosome"/>
</dbReference>
<accession>A0A2L0EMV4</accession>
<dbReference type="EMBL" id="CP012673">
    <property type="protein sequence ID" value="AUX40610.1"/>
    <property type="molecule type" value="Genomic_DNA"/>
</dbReference>
<evidence type="ECO:0000313" key="1">
    <source>
        <dbReference type="EMBL" id="AUX40610.1"/>
    </source>
</evidence>
<evidence type="ECO:0000313" key="2">
    <source>
        <dbReference type="Proteomes" id="UP000238348"/>
    </source>
</evidence>